<dbReference type="PANTHER" id="PTHR12442">
    <property type="entry name" value="DYNEIN INTERMEDIATE CHAIN"/>
    <property type="match status" value="1"/>
</dbReference>
<organism evidence="5 7">
    <name type="scientific">Didymodactylos carnosus</name>
    <dbReference type="NCBI Taxonomy" id="1234261"/>
    <lineage>
        <taxon>Eukaryota</taxon>
        <taxon>Metazoa</taxon>
        <taxon>Spiralia</taxon>
        <taxon>Gnathifera</taxon>
        <taxon>Rotifera</taxon>
        <taxon>Eurotatoria</taxon>
        <taxon>Bdelloidea</taxon>
        <taxon>Philodinida</taxon>
        <taxon>Philodinidae</taxon>
        <taxon>Didymodactylos</taxon>
    </lineage>
</organism>
<gene>
    <name evidence="5" type="ORF">GPM918_LOCUS1929</name>
    <name evidence="6" type="ORF">SRO942_LOCUS1929</name>
</gene>
<evidence type="ECO:0000256" key="4">
    <source>
        <dbReference type="ARBA" id="ARBA00022737"/>
    </source>
</evidence>
<accession>A0A813QS42</accession>
<dbReference type="SMART" id="SM00320">
    <property type="entry name" value="WD40"/>
    <property type="match status" value="7"/>
</dbReference>
<dbReference type="PANTHER" id="PTHR12442:SF26">
    <property type="entry name" value="CYTOPLASMIC DYNEIN 2 INTERMEDIATE CHAIN 2"/>
    <property type="match status" value="1"/>
</dbReference>
<evidence type="ECO:0000313" key="7">
    <source>
        <dbReference type="Proteomes" id="UP000663829"/>
    </source>
</evidence>
<comment type="subcellular location">
    <subcellularLocation>
        <location evidence="1">Cytoplasm</location>
    </subcellularLocation>
</comment>
<dbReference type="InterPro" id="IPR050687">
    <property type="entry name" value="Dynein_IC"/>
</dbReference>
<evidence type="ECO:0000256" key="3">
    <source>
        <dbReference type="ARBA" id="ARBA00022574"/>
    </source>
</evidence>
<dbReference type="InterPro" id="IPR036322">
    <property type="entry name" value="WD40_repeat_dom_sf"/>
</dbReference>
<evidence type="ECO:0000313" key="5">
    <source>
        <dbReference type="EMBL" id="CAF0771093.1"/>
    </source>
</evidence>
<dbReference type="OrthoDB" id="445052at2759"/>
<evidence type="ECO:0000256" key="2">
    <source>
        <dbReference type="ARBA" id="ARBA00022490"/>
    </source>
</evidence>
<name>A0A813QS42_9BILA</name>
<dbReference type="Proteomes" id="UP000663829">
    <property type="component" value="Unassembled WGS sequence"/>
</dbReference>
<dbReference type="GO" id="GO:0045503">
    <property type="term" value="F:dynein light chain binding"/>
    <property type="evidence" value="ECO:0007669"/>
    <property type="project" value="TreeGrafter"/>
</dbReference>
<dbReference type="GO" id="GO:0045504">
    <property type="term" value="F:dynein heavy chain binding"/>
    <property type="evidence" value="ECO:0007669"/>
    <property type="project" value="TreeGrafter"/>
</dbReference>
<dbReference type="EMBL" id="CAJOBC010000198">
    <property type="protein sequence ID" value="CAF3553191.1"/>
    <property type="molecule type" value="Genomic_DNA"/>
</dbReference>
<keyword evidence="7" id="KW-1185">Reference proteome</keyword>
<dbReference type="Pfam" id="PF00400">
    <property type="entry name" value="WD40"/>
    <property type="match status" value="1"/>
</dbReference>
<dbReference type="InterPro" id="IPR001680">
    <property type="entry name" value="WD40_rpt"/>
</dbReference>
<dbReference type="GO" id="GO:0042073">
    <property type="term" value="P:intraciliary transport"/>
    <property type="evidence" value="ECO:0007669"/>
    <property type="project" value="TreeGrafter"/>
</dbReference>
<proteinExistence type="predicted"/>
<keyword evidence="3" id="KW-0853">WD repeat</keyword>
<evidence type="ECO:0000256" key="1">
    <source>
        <dbReference type="ARBA" id="ARBA00004496"/>
    </source>
</evidence>
<protein>
    <recommendedName>
        <fullName evidence="8">WD repeat-containing protein 34</fullName>
    </recommendedName>
</protein>
<dbReference type="InterPro" id="IPR015943">
    <property type="entry name" value="WD40/YVTN_repeat-like_dom_sf"/>
</dbReference>
<keyword evidence="2" id="KW-0963">Cytoplasm</keyword>
<dbReference type="GO" id="GO:0097014">
    <property type="term" value="C:ciliary plasm"/>
    <property type="evidence" value="ECO:0007669"/>
    <property type="project" value="TreeGrafter"/>
</dbReference>
<comment type="caution">
    <text evidence="5">The sequence shown here is derived from an EMBL/GenBank/DDBJ whole genome shotgun (WGS) entry which is preliminary data.</text>
</comment>
<evidence type="ECO:0008006" key="8">
    <source>
        <dbReference type="Google" id="ProtNLM"/>
    </source>
</evidence>
<dbReference type="SUPFAM" id="SSF50978">
    <property type="entry name" value="WD40 repeat-like"/>
    <property type="match status" value="1"/>
</dbReference>
<sequence length="523" mass="58463">MLKADSDSTLKRKPLTFNDETLPTVSCKEIISKEVQSENVGVQTKFEIKVTDSSCQSVKRKDREIQTDIDQNTGNDEIRVDYGRLNKFLERTKLLMFKYLEDNRRQRRLFRQIKFKNQGNDLAEPLFTLTYPEILTDKEIHVTSLSWSTNGSTIAVGYGSSKHEALCIHKGAVCTWNIERYKINPQKPDFFVETSACVTSLACHPEHPAIIAAGLYNGEILVWDFRKADDPLIANVGERQDLHRDSVSSLNWIREPKVSKKKFILVSTSQDGKILLWNPLPSKNTLKLLDAYFVSISSLAKTSSKLSGKPMGVTCITFNTEDPETFVFGCDSGQLYKGSLNSNSLAHSREEGLSEMSVQAKNPITITFEHHDGPIYSVDFSPFHRNTFLSCGLDDQIRIYSQLLPQSGLCISPSEGYLYSAQWSPSRPMILVVGTEHAGALMYDLEPQSSLSISSLIPIQTLQSSDKKSAIYAVKYNVKRPNILACGDGAGAVTIWELAEKFVIASDDEKEALQSLAKSFGEN</sequence>
<keyword evidence="4" id="KW-0677">Repeat</keyword>
<dbReference type="Proteomes" id="UP000681722">
    <property type="component" value="Unassembled WGS sequence"/>
</dbReference>
<reference evidence="5" key="1">
    <citation type="submission" date="2021-02" db="EMBL/GenBank/DDBJ databases">
        <authorList>
            <person name="Nowell W R."/>
        </authorList>
    </citation>
    <scope>NUCLEOTIDE SEQUENCE</scope>
</reference>
<evidence type="ECO:0000313" key="6">
    <source>
        <dbReference type="EMBL" id="CAF3553191.1"/>
    </source>
</evidence>
<dbReference type="AlphaFoldDB" id="A0A813QS42"/>
<dbReference type="GO" id="GO:0005868">
    <property type="term" value="C:cytoplasmic dynein complex"/>
    <property type="evidence" value="ECO:0007669"/>
    <property type="project" value="TreeGrafter"/>
</dbReference>
<dbReference type="EMBL" id="CAJNOQ010000198">
    <property type="protein sequence ID" value="CAF0771093.1"/>
    <property type="molecule type" value="Genomic_DNA"/>
</dbReference>
<dbReference type="Gene3D" id="2.130.10.10">
    <property type="entry name" value="YVTN repeat-like/Quinoprotein amine dehydrogenase"/>
    <property type="match status" value="2"/>
</dbReference>